<dbReference type="EMBL" id="NGJU01000003">
    <property type="protein sequence ID" value="RST97306.1"/>
    <property type="molecule type" value="Genomic_DNA"/>
</dbReference>
<reference evidence="2 3" key="1">
    <citation type="submission" date="2017-05" db="EMBL/GenBank/DDBJ databases">
        <title>Vagococcus spp. assemblies.</title>
        <authorList>
            <person name="Gulvik C.A."/>
        </authorList>
    </citation>
    <scope>NUCLEOTIDE SEQUENCE [LARGE SCALE GENOMIC DNA]</scope>
    <source>
        <strain evidence="2 3">NCFB 2777</strain>
    </source>
</reference>
<dbReference type="Proteomes" id="UP000287239">
    <property type="component" value="Unassembled WGS sequence"/>
</dbReference>
<evidence type="ECO:0000313" key="3">
    <source>
        <dbReference type="Proteomes" id="UP000287239"/>
    </source>
</evidence>
<dbReference type="PANTHER" id="PTHR39203">
    <property type="entry name" value="CYTOPLASMIC PROTEIN-RELATED"/>
    <property type="match status" value="1"/>
</dbReference>
<sequence>MAEELLALVLSGQKTGTSSAYQAYEDGDEPLPQVTDLSIILNGQGQPVCLIQTTSVEISPFNQVSEIQAFKEGEGDRTLAYWQTVHQEFWEREFQGSTLTFKPEMLIVYEEFKVIFQ</sequence>
<dbReference type="AlphaFoldDB" id="A0A429ZU88"/>
<evidence type="ECO:0000259" key="1">
    <source>
        <dbReference type="SMART" id="SM01022"/>
    </source>
</evidence>
<keyword evidence="3" id="KW-1185">Reference proteome</keyword>
<dbReference type="SMART" id="SM01022">
    <property type="entry name" value="ASCH"/>
    <property type="match status" value="1"/>
</dbReference>
<dbReference type="SUPFAM" id="SSF88697">
    <property type="entry name" value="PUA domain-like"/>
    <property type="match status" value="1"/>
</dbReference>
<gene>
    <name evidence="2" type="ORF">CBF35_02995</name>
</gene>
<dbReference type="PANTHER" id="PTHR39203:SF1">
    <property type="entry name" value="CYTOPLASMIC PROTEIN"/>
    <property type="match status" value="1"/>
</dbReference>
<proteinExistence type="predicted"/>
<comment type="caution">
    <text evidence="2">The sequence shown here is derived from an EMBL/GenBank/DDBJ whole genome shotgun (WGS) entry which is preliminary data.</text>
</comment>
<dbReference type="InterPro" id="IPR015947">
    <property type="entry name" value="PUA-like_sf"/>
</dbReference>
<dbReference type="PIRSF" id="PIRSF021320">
    <property type="entry name" value="DUF984"/>
    <property type="match status" value="1"/>
</dbReference>
<dbReference type="Pfam" id="PF04266">
    <property type="entry name" value="ASCH"/>
    <property type="match status" value="1"/>
</dbReference>
<dbReference type="Gene3D" id="3.10.400.10">
    <property type="entry name" value="Sulfate adenylyltransferase"/>
    <property type="match status" value="1"/>
</dbReference>
<dbReference type="InterPro" id="IPR009326">
    <property type="entry name" value="DUF984"/>
</dbReference>
<dbReference type="CDD" id="cd06553">
    <property type="entry name" value="ASCH_Ef3133_like"/>
    <property type="match status" value="1"/>
</dbReference>
<dbReference type="InterPro" id="IPR007374">
    <property type="entry name" value="ASCH_domain"/>
</dbReference>
<name>A0A429ZU88_9ENTE</name>
<dbReference type="OrthoDB" id="9807542at2"/>
<accession>A0A429ZU88</accession>
<evidence type="ECO:0000313" key="2">
    <source>
        <dbReference type="EMBL" id="RST97306.1"/>
    </source>
</evidence>
<organism evidence="2 3">
    <name type="scientific">Vagococcus salmoninarum</name>
    <dbReference type="NCBI Taxonomy" id="2739"/>
    <lineage>
        <taxon>Bacteria</taxon>
        <taxon>Bacillati</taxon>
        <taxon>Bacillota</taxon>
        <taxon>Bacilli</taxon>
        <taxon>Lactobacillales</taxon>
        <taxon>Enterococcaceae</taxon>
        <taxon>Vagococcus</taxon>
    </lineage>
</organism>
<feature type="domain" description="ASCH" evidence="1">
    <location>
        <begin position="1"/>
        <end position="116"/>
    </location>
</feature>
<protein>
    <submittedName>
        <fullName evidence="2">RNA-binding protein</fullName>
    </submittedName>
</protein>